<sequence>MDNSITSLGSMGLQAGKLANITTRAAATANPTLTPEQAKLDARNKDVANSFESMFISEMLSHMNNGIEPDKNFGGGQGEDMFKSFLNEQYAKEISRRGGIGIAPAIENYLKAQQLHAQEVKQ</sequence>
<accession>A0A9X3TWU7</accession>
<reference evidence="2" key="1">
    <citation type="submission" date="2022-08" db="EMBL/GenBank/DDBJ databases">
        <authorList>
            <person name="Vandamme P."/>
            <person name="Hettiarachchi A."/>
            <person name="Peeters C."/>
            <person name="Cnockaert M."/>
            <person name="Carlier A."/>
        </authorList>
    </citation>
    <scope>NUCLEOTIDE SEQUENCE</scope>
    <source>
        <strain evidence="2">LMG 31809</strain>
    </source>
</reference>
<keyword evidence="3" id="KW-1185">Reference proteome</keyword>
<reference evidence="2" key="2">
    <citation type="journal article" date="2023" name="Syst. Appl. Microbiol.">
        <title>Govania unica gen. nov., sp. nov., a rare biosphere bacterium that represents a novel family in the class Alphaproteobacteria.</title>
        <authorList>
            <person name="Vandamme P."/>
            <person name="Peeters C."/>
            <person name="Hettiarachchi A."/>
            <person name="Cnockaert M."/>
            <person name="Carlier A."/>
        </authorList>
    </citation>
    <scope>NUCLEOTIDE SEQUENCE</scope>
    <source>
        <strain evidence="2">LMG 31809</strain>
    </source>
</reference>
<name>A0A9X3TWU7_9PROT</name>
<gene>
    <name evidence="2" type="ORF">NYP16_04470</name>
</gene>
<organism evidence="2 3">
    <name type="scientific">Govanella unica</name>
    <dbReference type="NCBI Taxonomy" id="2975056"/>
    <lineage>
        <taxon>Bacteria</taxon>
        <taxon>Pseudomonadati</taxon>
        <taxon>Pseudomonadota</taxon>
        <taxon>Alphaproteobacteria</taxon>
        <taxon>Emcibacterales</taxon>
        <taxon>Govanellaceae</taxon>
        <taxon>Govanella</taxon>
    </lineage>
</organism>
<protein>
    <submittedName>
        <fullName evidence="2">Rod-binding protein</fullName>
    </submittedName>
</protein>
<dbReference type="InterPro" id="IPR019301">
    <property type="entry name" value="Flagellar_prot_FlgJ_N"/>
</dbReference>
<comment type="caution">
    <text evidence="2">The sequence shown here is derived from an EMBL/GenBank/DDBJ whole genome shotgun (WGS) entry which is preliminary data.</text>
</comment>
<dbReference type="Pfam" id="PF10135">
    <property type="entry name" value="Rod-binding"/>
    <property type="match status" value="1"/>
</dbReference>
<dbReference type="AlphaFoldDB" id="A0A9X3TWU7"/>
<dbReference type="RefSeq" id="WP_274942905.1">
    <property type="nucleotide sequence ID" value="NZ_JANWOI010000001.1"/>
</dbReference>
<evidence type="ECO:0000313" key="3">
    <source>
        <dbReference type="Proteomes" id="UP001141619"/>
    </source>
</evidence>
<evidence type="ECO:0000259" key="1">
    <source>
        <dbReference type="Pfam" id="PF10135"/>
    </source>
</evidence>
<dbReference type="EMBL" id="JANWOI010000001">
    <property type="protein sequence ID" value="MDA5193211.1"/>
    <property type="molecule type" value="Genomic_DNA"/>
</dbReference>
<dbReference type="Proteomes" id="UP001141619">
    <property type="component" value="Unassembled WGS sequence"/>
</dbReference>
<proteinExistence type="predicted"/>
<feature type="domain" description="Flagellar protein FlgJ N-terminal" evidence="1">
    <location>
        <begin position="67"/>
        <end position="107"/>
    </location>
</feature>
<evidence type="ECO:0000313" key="2">
    <source>
        <dbReference type="EMBL" id="MDA5193211.1"/>
    </source>
</evidence>